<feature type="compositionally biased region" description="Basic and acidic residues" evidence="1">
    <location>
        <begin position="105"/>
        <end position="125"/>
    </location>
</feature>
<gene>
    <name evidence="2" type="ORF">PLEPLA_LOCUS36657</name>
</gene>
<evidence type="ECO:0000313" key="3">
    <source>
        <dbReference type="Proteomes" id="UP001153269"/>
    </source>
</evidence>
<name>A0A9N7VGJ8_PLEPL</name>
<dbReference type="EMBL" id="CADEAL010003996">
    <property type="protein sequence ID" value="CAB1449007.1"/>
    <property type="molecule type" value="Genomic_DNA"/>
</dbReference>
<feature type="compositionally biased region" description="Basic and acidic residues" evidence="1">
    <location>
        <begin position="137"/>
        <end position="146"/>
    </location>
</feature>
<feature type="region of interest" description="Disordered" evidence="1">
    <location>
        <begin position="57"/>
        <end position="76"/>
    </location>
</feature>
<feature type="compositionally biased region" description="Low complexity" evidence="1">
    <location>
        <begin position="62"/>
        <end position="71"/>
    </location>
</feature>
<accession>A0A9N7VGJ8</accession>
<dbReference type="AlphaFoldDB" id="A0A9N7VGJ8"/>
<reference evidence="2" key="1">
    <citation type="submission" date="2020-03" db="EMBL/GenBank/DDBJ databases">
        <authorList>
            <person name="Weist P."/>
        </authorList>
    </citation>
    <scope>NUCLEOTIDE SEQUENCE</scope>
</reference>
<comment type="caution">
    <text evidence="2">The sequence shown here is derived from an EMBL/GenBank/DDBJ whole genome shotgun (WGS) entry which is preliminary data.</text>
</comment>
<evidence type="ECO:0000313" key="2">
    <source>
        <dbReference type="EMBL" id="CAB1449007.1"/>
    </source>
</evidence>
<proteinExistence type="predicted"/>
<keyword evidence="3" id="KW-1185">Reference proteome</keyword>
<sequence>MINGSILASTLEIEKKTVQDHYIGAGTGVGMMEGGTEDCGRPVPTGAICWADPCPPQRLQQSTPSSTGSSTNADVTKTEGLKAELEQLTSTNLLIVTKLKAQGEVSRDLQGEKPSQMKEELKQQEEGVLYTDEPDISEERLSERKKTQLSTTAGVYPRTFNSPHRLKA</sequence>
<feature type="region of interest" description="Disordered" evidence="1">
    <location>
        <begin position="104"/>
        <end position="168"/>
    </location>
</feature>
<evidence type="ECO:0000256" key="1">
    <source>
        <dbReference type="SAM" id="MobiDB-lite"/>
    </source>
</evidence>
<protein>
    <submittedName>
        <fullName evidence="2">Uncharacterized protein</fullName>
    </submittedName>
</protein>
<organism evidence="2 3">
    <name type="scientific">Pleuronectes platessa</name>
    <name type="common">European plaice</name>
    <dbReference type="NCBI Taxonomy" id="8262"/>
    <lineage>
        <taxon>Eukaryota</taxon>
        <taxon>Metazoa</taxon>
        <taxon>Chordata</taxon>
        <taxon>Craniata</taxon>
        <taxon>Vertebrata</taxon>
        <taxon>Euteleostomi</taxon>
        <taxon>Actinopterygii</taxon>
        <taxon>Neopterygii</taxon>
        <taxon>Teleostei</taxon>
        <taxon>Neoteleostei</taxon>
        <taxon>Acanthomorphata</taxon>
        <taxon>Carangaria</taxon>
        <taxon>Pleuronectiformes</taxon>
        <taxon>Pleuronectoidei</taxon>
        <taxon>Pleuronectidae</taxon>
        <taxon>Pleuronectes</taxon>
    </lineage>
</organism>
<dbReference type="Proteomes" id="UP001153269">
    <property type="component" value="Unassembled WGS sequence"/>
</dbReference>